<proteinExistence type="predicted"/>
<dbReference type="InterPro" id="IPR036393">
    <property type="entry name" value="AceGlu_kinase-like_sf"/>
</dbReference>
<evidence type="ECO:0000313" key="2">
    <source>
        <dbReference type="Proteomes" id="UP000316304"/>
    </source>
</evidence>
<dbReference type="Proteomes" id="UP000316304">
    <property type="component" value="Unassembled WGS sequence"/>
</dbReference>
<dbReference type="OrthoDB" id="8526978at2"/>
<keyword evidence="1" id="KW-0418">Kinase</keyword>
<reference evidence="1 2" key="1">
    <citation type="submission" date="2019-02" db="EMBL/GenBank/DDBJ databases">
        <title>Deep-cultivation of Planctomycetes and their phenomic and genomic characterization uncovers novel biology.</title>
        <authorList>
            <person name="Wiegand S."/>
            <person name="Jogler M."/>
            <person name="Boedeker C."/>
            <person name="Pinto D."/>
            <person name="Vollmers J."/>
            <person name="Rivas-Marin E."/>
            <person name="Kohn T."/>
            <person name="Peeters S.H."/>
            <person name="Heuer A."/>
            <person name="Rast P."/>
            <person name="Oberbeckmann S."/>
            <person name="Bunk B."/>
            <person name="Jeske O."/>
            <person name="Meyerdierks A."/>
            <person name="Storesund J.E."/>
            <person name="Kallscheuer N."/>
            <person name="Luecker S."/>
            <person name="Lage O.M."/>
            <person name="Pohl T."/>
            <person name="Merkel B.J."/>
            <person name="Hornburger P."/>
            <person name="Mueller R.-W."/>
            <person name="Bruemmer F."/>
            <person name="Labrenz M."/>
            <person name="Spormann A.M."/>
            <person name="Op Den Camp H."/>
            <person name="Overmann J."/>
            <person name="Amann R."/>
            <person name="Jetten M.S.M."/>
            <person name="Mascher T."/>
            <person name="Medema M.H."/>
            <person name="Devos D.P."/>
            <person name="Kaster A.-K."/>
            <person name="Ovreas L."/>
            <person name="Rohde M."/>
            <person name="Galperin M.Y."/>
            <person name="Jogler C."/>
        </authorList>
    </citation>
    <scope>NUCLEOTIDE SEQUENCE [LARGE SCALE GENOMIC DNA]</scope>
    <source>
        <strain evidence="1 2">Pla52o</strain>
    </source>
</reference>
<sequence>MRRVIKIGGSLMTHEDLVEQLPRWLDAIAQEDRCDAGPTETLLIVGGGNLIEAIREWDRLRPSDLVKTHWRCIELLQHTFEIIGEWFPSWPQIDSRHGFDDTLKNGFSNTVPTLVAVRSFYTPEHDGGLPQDWRTTSDSLAGMLANESAADELVLLKSCVIDPTWNIAEMVDRGVVDPAFCLFTNHPWKLRVVSF</sequence>
<keyword evidence="2" id="KW-1185">Reference proteome</keyword>
<dbReference type="RefSeq" id="WP_146595904.1">
    <property type="nucleotide sequence ID" value="NZ_SJPT01000006.1"/>
</dbReference>
<dbReference type="Gene3D" id="3.40.1160.10">
    <property type="entry name" value="Acetylglutamate kinase-like"/>
    <property type="match status" value="1"/>
</dbReference>
<protein>
    <submittedName>
        <fullName evidence="1">Amino acid kinase family protein</fullName>
    </submittedName>
</protein>
<gene>
    <name evidence="1" type="ORF">Pla52o_37830</name>
</gene>
<organism evidence="1 2">
    <name type="scientific">Novipirellula galeiformis</name>
    <dbReference type="NCBI Taxonomy" id="2528004"/>
    <lineage>
        <taxon>Bacteria</taxon>
        <taxon>Pseudomonadati</taxon>
        <taxon>Planctomycetota</taxon>
        <taxon>Planctomycetia</taxon>
        <taxon>Pirellulales</taxon>
        <taxon>Pirellulaceae</taxon>
        <taxon>Novipirellula</taxon>
    </lineage>
</organism>
<dbReference type="EMBL" id="SJPT01000006">
    <property type="protein sequence ID" value="TWU21596.1"/>
    <property type="molecule type" value="Genomic_DNA"/>
</dbReference>
<dbReference type="SUPFAM" id="SSF53633">
    <property type="entry name" value="Carbamate kinase-like"/>
    <property type="match status" value="1"/>
</dbReference>
<name>A0A5C6CE75_9BACT</name>
<dbReference type="GO" id="GO:0016301">
    <property type="term" value="F:kinase activity"/>
    <property type="evidence" value="ECO:0007669"/>
    <property type="project" value="UniProtKB-KW"/>
</dbReference>
<keyword evidence="1" id="KW-0808">Transferase</keyword>
<comment type="caution">
    <text evidence="1">The sequence shown here is derived from an EMBL/GenBank/DDBJ whole genome shotgun (WGS) entry which is preliminary data.</text>
</comment>
<accession>A0A5C6CE75</accession>
<evidence type="ECO:0000313" key="1">
    <source>
        <dbReference type="EMBL" id="TWU21596.1"/>
    </source>
</evidence>
<dbReference type="AlphaFoldDB" id="A0A5C6CE75"/>